<evidence type="ECO:0000313" key="3">
    <source>
        <dbReference type="Proteomes" id="UP001374584"/>
    </source>
</evidence>
<comment type="caution">
    <text evidence="2">The sequence shown here is derived from an EMBL/GenBank/DDBJ whole genome shotgun (WGS) entry which is preliminary data.</text>
</comment>
<reference evidence="2 3" key="1">
    <citation type="submission" date="2024-01" db="EMBL/GenBank/DDBJ databases">
        <title>The genomes of 5 underutilized Papilionoideae crops provide insights into root nodulation and disease resistanc.</title>
        <authorList>
            <person name="Jiang F."/>
        </authorList>
    </citation>
    <scope>NUCLEOTIDE SEQUENCE [LARGE SCALE GENOMIC DNA]</scope>
    <source>
        <strain evidence="2">JINMINGXINNONG_FW02</strain>
        <tissue evidence="2">Leaves</tissue>
    </source>
</reference>
<organism evidence="2 3">
    <name type="scientific">Phaseolus coccineus</name>
    <name type="common">Scarlet runner bean</name>
    <name type="synonym">Phaseolus multiflorus</name>
    <dbReference type="NCBI Taxonomy" id="3886"/>
    <lineage>
        <taxon>Eukaryota</taxon>
        <taxon>Viridiplantae</taxon>
        <taxon>Streptophyta</taxon>
        <taxon>Embryophyta</taxon>
        <taxon>Tracheophyta</taxon>
        <taxon>Spermatophyta</taxon>
        <taxon>Magnoliopsida</taxon>
        <taxon>eudicotyledons</taxon>
        <taxon>Gunneridae</taxon>
        <taxon>Pentapetalae</taxon>
        <taxon>rosids</taxon>
        <taxon>fabids</taxon>
        <taxon>Fabales</taxon>
        <taxon>Fabaceae</taxon>
        <taxon>Papilionoideae</taxon>
        <taxon>50 kb inversion clade</taxon>
        <taxon>NPAAA clade</taxon>
        <taxon>indigoferoid/millettioid clade</taxon>
        <taxon>Phaseoleae</taxon>
        <taxon>Phaseolus</taxon>
    </lineage>
</organism>
<name>A0AAN9NRH2_PHACN</name>
<keyword evidence="3" id="KW-1185">Reference proteome</keyword>
<dbReference type="AlphaFoldDB" id="A0AAN9NRH2"/>
<dbReference type="EMBL" id="JAYMYR010000002">
    <property type="protein sequence ID" value="KAK7377896.1"/>
    <property type="molecule type" value="Genomic_DNA"/>
</dbReference>
<proteinExistence type="predicted"/>
<accession>A0AAN9NRH2</accession>
<evidence type="ECO:0000256" key="1">
    <source>
        <dbReference type="SAM" id="MobiDB-lite"/>
    </source>
</evidence>
<evidence type="ECO:0000313" key="2">
    <source>
        <dbReference type="EMBL" id="KAK7377896.1"/>
    </source>
</evidence>
<sequence>METNSPSPRSLTAEVWVRDDYRDACNGSPRQRDLRFLSMLEAYHIYTRARMKATVALSRNGVATMMEEKLGDEINRSKKSVGRISDAPNGGRRPPTSVVGRRSVLKDSFQLDVMSNLRDPRCMKGMESDRLESDRLGQIT</sequence>
<feature type="region of interest" description="Disordered" evidence="1">
    <location>
        <begin position="74"/>
        <end position="99"/>
    </location>
</feature>
<protein>
    <submittedName>
        <fullName evidence="2">Uncharacterized protein</fullName>
    </submittedName>
</protein>
<gene>
    <name evidence="2" type="ORF">VNO80_03329</name>
</gene>
<dbReference type="Proteomes" id="UP001374584">
    <property type="component" value="Unassembled WGS sequence"/>
</dbReference>